<dbReference type="AlphaFoldDB" id="A0A9Q9MMT9"/>
<dbReference type="PROSITE" id="PS50297">
    <property type="entry name" value="ANK_REP_REGION"/>
    <property type="match status" value="1"/>
</dbReference>
<proteinExistence type="predicted"/>
<dbReference type="EMBL" id="CP073767">
    <property type="protein sequence ID" value="UWZ55062.1"/>
    <property type="molecule type" value="Genomic_DNA"/>
</dbReference>
<dbReference type="InterPro" id="IPR036770">
    <property type="entry name" value="Ankyrin_rpt-contain_sf"/>
</dbReference>
<organism evidence="4 5">
    <name type="scientific">Dactylosporangium aurantiacum</name>
    <dbReference type="NCBI Taxonomy" id="35754"/>
    <lineage>
        <taxon>Bacteria</taxon>
        <taxon>Bacillati</taxon>
        <taxon>Actinomycetota</taxon>
        <taxon>Actinomycetes</taxon>
        <taxon>Micromonosporales</taxon>
        <taxon>Micromonosporaceae</taxon>
        <taxon>Dactylosporangium</taxon>
    </lineage>
</organism>
<evidence type="ECO:0000256" key="3">
    <source>
        <dbReference type="PROSITE-ProRule" id="PRU00023"/>
    </source>
</evidence>
<accession>A0A9Q9MMT9</accession>
<evidence type="ECO:0000256" key="2">
    <source>
        <dbReference type="ARBA" id="ARBA00023043"/>
    </source>
</evidence>
<dbReference type="SMART" id="SM00248">
    <property type="entry name" value="ANK"/>
    <property type="match status" value="4"/>
</dbReference>
<dbReference type="Pfam" id="PF12796">
    <property type="entry name" value="Ank_2"/>
    <property type="match status" value="1"/>
</dbReference>
<dbReference type="RefSeq" id="WP_033363131.1">
    <property type="nucleotide sequence ID" value="NZ_CP073767.1"/>
</dbReference>
<dbReference type="Proteomes" id="UP001058003">
    <property type="component" value="Chromosome"/>
</dbReference>
<keyword evidence="2 3" id="KW-0040">ANK repeat</keyword>
<keyword evidence="5" id="KW-1185">Reference proteome</keyword>
<gene>
    <name evidence="4" type="ORF">Daura_01905</name>
</gene>
<keyword evidence="1" id="KW-0677">Repeat</keyword>
<evidence type="ECO:0000256" key="1">
    <source>
        <dbReference type="ARBA" id="ARBA00022737"/>
    </source>
</evidence>
<dbReference type="PANTHER" id="PTHR24189">
    <property type="entry name" value="MYOTROPHIN"/>
    <property type="match status" value="1"/>
</dbReference>
<dbReference type="InterPro" id="IPR050745">
    <property type="entry name" value="Multifunctional_regulatory"/>
</dbReference>
<dbReference type="Gene3D" id="1.25.40.20">
    <property type="entry name" value="Ankyrin repeat-containing domain"/>
    <property type="match status" value="2"/>
</dbReference>
<evidence type="ECO:0000313" key="5">
    <source>
        <dbReference type="Proteomes" id="UP001058003"/>
    </source>
</evidence>
<feature type="repeat" description="ANK" evidence="3">
    <location>
        <begin position="406"/>
        <end position="434"/>
    </location>
</feature>
<protein>
    <submittedName>
        <fullName evidence="4">Ankyrin repeat domain-containing protein</fullName>
    </submittedName>
</protein>
<name>A0A9Q9MMT9_9ACTN</name>
<sequence length="465" mass="51279">MPIRRLPDNPDLEHLRNQAKTLQRQVRAGDQRAVDLVRELHPRPPQALRRADALLVVARSYGFASWPALRATLDVIDRYTRSPHRQAATGGTDEFLLLACLTYSHDDPGRWARARRMLTEHPELAGHSIHTAAAVGDVAAARRMLDGDPGLANRQGGPHRWEPLLYLAYSRIDSTVPGHSTLEVARLLLERGADPAAGFLWDGLRSPFTALTGAFGGGEGAPPPHQFRLELAELLLDAGADANDSQALYNCGLQPEDDAHLRLLLRHGLGRGDGGVWHRRLGHTHPTPAELLQDELIKAARQDRTDRYRLLLDHGADPHGVGTGHPVHEGRTAHEWATLFGHGDDPDPVLRFLGACLRADEKTARELRSDAAVAYRPQHLVTAAEQGRTAAVRLMAGLGFDVRGMALHQAAFHGHLDTVRALVELGADPDRTDPRFQATPRGWAEHNHQWAVARYLATVERSRPR</sequence>
<dbReference type="PROSITE" id="PS50088">
    <property type="entry name" value="ANK_REPEAT"/>
    <property type="match status" value="1"/>
</dbReference>
<dbReference type="KEGG" id="daur:Daura_01905"/>
<dbReference type="OrthoDB" id="928522at2"/>
<reference evidence="4" key="1">
    <citation type="submission" date="2021-04" db="EMBL/GenBank/DDBJ databases">
        <title>Dactylosporangium aurantiacum NRRL B-8018 full assembly.</title>
        <authorList>
            <person name="Hartkoorn R.C."/>
            <person name="Beaudoing E."/>
            <person name="Hot D."/>
        </authorList>
    </citation>
    <scope>NUCLEOTIDE SEQUENCE</scope>
    <source>
        <strain evidence="4">NRRL B-8018</strain>
    </source>
</reference>
<dbReference type="SUPFAM" id="SSF48403">
    <property type="entry name" value="Ankyrin repeat"/>
    <property type="match status" value="1"/>
</dbReference>
<dbReference type="InterPro" id="IPR002110">
    <property type="entry name" value="Ankyrin_rpt"/>
</dbReference>
<evidence type="ECO:0000313" key="4">
    <source>
        <dbReference type="EMBL" id="UWZ55062.1"/>
    </source>
</evidence>
<dbReference type="PANTHER" id="PTHR24189:SF50">
    <property type="entry name" value="ANKYRIN REPEAT AND SOCS BOX PROTEIN 2"/>
    <property type="match status" value="1"/>
</dbReference>